<dbReference type="RefSeq" id="WP_274199926.1">
    <property type="nucleotide sequence ID" value="NZ_JAQZAO010000003.1"/>
</dbReference>
<sequence>MTATATAPAGFGAVPTLRRLHAARAVFAVVWAVLLFLTASTVGVAAAVLLVLYPLVDAAAAVVEARHARAGGSTGVLVTNVAISVVAAVGLALALTSGAPAVLRVWGAWAVVSGLVQLAVAVPRRRLGGQWSMVASGGLSVLAGVAFVLMASGAGASLVGVAGYALLGGVFFLVSALRLGAAGRGGRPAA</sequence>
<evidence type="ECO:0008006" key="4">
    <source>
        <dbReference type="Google" id="ProtNLM"/>
    </source>
</evidence>
<keyword evidence="1" id="KW-1133">Transmembrane helix</keyword>
<dbReference type="Proteomes" id="UP001300763">
    <property type="component" value="Unassembled WGS sequence"/>
</dbReference>
<gene>
    <name evidence="2" type="ORF">PGB27_08475</name>
</gene>
<name>A0ABT5SR97_9PSEU</name>
<feature type="transmembrane region" description="Helical" evidence="1">
    <location>
        <begin position="25"/>
        <end position="53"/>
    </location>
</feature>
<evidence type="ECO:0000313" key="2">
    <source>
        <dbReference type="EMBL" id="MDD7965384.1"/>
    </source>
</evidence>
<organism evidence="2 3">
    <name type="scientific">Actinomycetospora lemnae</name>
    <dbReference type="NCBI Taxonomy" id="3019891"/>
    <lineage>
        <taxon>Bacteria</taxon>
        <taxon>Bacillati</taxon>
        <taxon>Actinomycetota</taxon>
        <taxon>Actinomycetes</taxon>
        <taxon>Pseudonocardiales</taxon>
        <taxon>Pseudonocardiaceae</taxon>
        <taxon>Actinomycetospora</taxon>
    </lineage>
</organism>
<feature type="transmembrane region" description="Helical" evidence="1">
    <location>
        <begin position="134"/>
        <end position="155"/>
    </location>
</feature>
<proteinExistence type="predicted"/>
<feature type="transmembrane region" description="Helical" evidence="1">
    <location>
        <begin position="74"/>
        <end position="95"/>
    </location>
</feature>
<keyword evidence="3" id="KW-1185">Reference proteome</keyword>
<feature type="transmembrane region" description="Helical" evidence="1">
    <location>
        <begin position="101"/>
        <end position="122"/>
    </location>
</feature>
<keyword evidence="1" id="KW-0472">Membrane</keyword>
<keyword evidence="1" id="KW-0812">Transmembrane</keyword>
<dbReference type="EMBL" id="JAQZAO010000003">
    <property type="protein sequence ID" value="MDD7965384.1"/>
    <property type="molecule type" value="Genomic_DNA"/>
</dbReference>
<feature type="transmembrane region" description="Helical" evidence="1">
    <location>
        <begin position="161"/>
        <end position="181"/>
    </location>
</feature>
<comment type="caution">
    <text evidence="2">The sequence shown here is derived from an EMBL/GenBank/DDBJ whole genome shotgun (WGS) entry which is preliminary data.</text>
</comment>
<reference evidence="2 3" key="1">
    <citation type="submission" date="2023-02" db="EMBL/GenBank/DDBJ databases">
        <title>Genome sequencing required for Actinomycetospora new species description.</title>
        <authorList>
            <person name="Saimee Y."/>
            <person name="Duangmal K."/>
        </authorList>
    </citation>
    <scope>NUCLEOTIDE SEQUENCE [LARGE SCALE GENOMIC DNA]</scope>
    <source>
        <strain evidence="2 3">DW7H6</strain>
    </source>
</reference>
<accession>A0ABT5SR97</accession>
<protein>
    <recommendedName>
        <fullName evidence="4">Integral membrane protein</fullName>
    </recommendedName>
</protein>
<evidence type="ECO:0000256" key="1">
    <source>
        <dbReference type="SAM" id="Phobius"/>
    </source>
</evidence>
<evidence type="ECO:0000313" key="3">
    <source>
        <dbReference type="Proteomes" id="UP001300763"/>
    </source>
</evidence>